<feature type="short sequence motif" description="DGA/G" evidence="4">
    <location>
        <begin position="161"/>
        <end position="163"/>
    </location>
</feature>
<keyword evidence="2 4" id="KW-0442">Lipid degradation</keyword>
<dbReference type="InterPro" id="IPR045943">
    <property type="entry name" value="DUF6363"/>
</dbReference>
<sequence>MKTGVIDVGGGLRGIYAVGIFDYCMDHDIHFDLGIGISAGSANLASFAAGQRGRNYQFYMEYAFRKQYMSVGNFILKRSFIDMDYVYGTLSCSNGENPLDYCALRDNPIEFYVIAADARTGQAKYFDKTDISQDDYSIFKASCAIPFVCKPYKVKNIPYYDGALGDPVPVEKAFQLGCDQVVVILTKPEGELRTADKDEKLAARIRKKYPKAAEKLCQRAQRYNEGVSAAQKYVRQGKALIPSPDDTCGVSTLKKDRTSLQRLYDKGYADGKKISDFLLAIK</sequence>
<dbReference type="InterPro" id="IPR016035">
    <property type="entry name" value="Acyl_Trfase/lysoPLipase"/>
</dbReference>
<evidence type="ECO:0000313" key="6">
    <source>
        <dbReference type="EMBL" id="PVY48423.1"/>
    </source>
</evidence>
<feature type="active site" description="Proton acceptor" evidence="4">
    <location>
        <position position="161"/>
    </location>
</feature>
<dbReference type="GeneID" id="93230465"/>
<feature type="short sequence motif" description="GXGXXG" evidence="4">
    <location>
        <begin position="9"/>
        <end position="14"/>
    </location>
</feature>
<feature type="domain" description="PNPLA" evidence="5">
    <location>
        <begin position="5"/>
        <end position="174"/>
    </location>
</feature>
<dbReference type="Proteomes" id="UP000245778">
    <property type="component" value="Unassembled WGS sequence"/>
</dbReference>
<evidence type="ECO:0000256" key="4">
    <source>
        <dbReference type="PROSITE-ProRule" id="PRU01161"/>
    </source>
</evidence>
<dbReference type="Pfam" id="PF01734">
    <property type="entry name" value="Patatin"/>
    <property type="match status" value="1"/>
</dbReference>
<dbReference type="PANTHER" id="PTHR14226">
    <property type="entry name" value="NEUROPATHY TARGET ESTERASE/SWISS CHEESE D.MELANOGASTER"/>
    <property type="match status" value="1"/>
</dbReference>
<reference evidence="6 7" key="1">
    <citation type="submission" date="2018-04" db="EMBL/GenBank/DDBJ databases">
        <title>Genomic Encyclopedia of Type Strains, Phase IV (KMG-IV): sequencing the most valuable type-strain genomes for metagenomic binning, comparative biology and taxonomic classification.</title>
        <authorList>
            <person name="Goeker M."/>
        </authorList>
    </citation>
    <scope>NUCLEOTIDE SEQUENCE [LARGE SCALE GENOMIC DNA]</scope>
    <source>
        <strain evidence="6 7">DSM 26588</strain>
    </source>
</reference>
<dbReference type="EMBL" id="QEKK01000007">
    <property type="protein sequence ID" value="PVY48423.1"/>
    <property type="molecule type" value="Genomic_DNA"/>
</dbReference>
<dbReference type="CDD" id="cd07208">
    <property type="entry name" value="Pat_hypo_Ecoli_yjju_like"/>
    <property type="match status" value="1"/>
</dbReference>
<evidence type="ECO:0000259" key="5">
    <source>
        <dbReference type="PROSITE" id="PS51635"/>
    </source>
</evidence>
<dbReference type="GO" id="GO:0016787">
    <property type="term" value="F:hydrolase activity"/>
    <property type="evidence" value="ECO:0007669"/>
    <property type="project" value="UniProtKB-UniRule"/>
</dbReference>
<dbReference type="PANTHER" id="PTHR14226:SF25">
    <property type="entry name" value="PHOSPHOESTERASE"/>
    <property type="match status" value="1"/>
</dbReference>
<proteinExistence type="predicted"/>
<keyword evidence="1 4" id="KW-0378">Hydrolase</keyword>
<dbReference type="PROSITE" id="PS51635">
    <property type="entry name" value="PNPLA"/>
    <property type="match status" value="1"/>
</dbReference>
<dbReference type="SUPFAM" id="SSF52151">
    <property type="entry name" value="FabD/lysophospholipase-like"/>
    <property type="match status" value="1"/>
</dbReference>
<comment type="caution">
    <text evidence="6">The sequence shown here is derived from an EMBL/GenBank/DDBJ whole genome shotgun (WGS) entry which is preliminary data.</text>
</comment>
<dbReference type="InterPro" id="IPR037483">
    <property type="entry name" value="YjjU-like"/>
</dbReference>
<dbReference type="GO" id="GO:0016042">
    <property type="term" value="P:lipid catabolic process"/>
    <property type="evidence" value="ECO:0007669"/>
    <property type="project" value="UniProtKB-UniRule"/>
</dbReference>
<evidence type="ECO:0000256" key="3">
    <source>
        <dbReference type="ARBA" id="ARBA00023098"/>
    </source>
</evidence>
<gene>
    <name evidence="6" type="ORF">C7373_107173</name>
</gene>
<dbReference type="Pfam" id="PF19890">
    <property type="entry name" value="DUF6363"/>
    <property type="match status" value="1"/>
</dbReference>
<dbReference type="Gene3D" id="3.40.1090.10">
    <property type="entry name" value="Cytosolic phospholipase A2 catalytic domain"/>
    <property type="match status" value="2"/>
</dbReference>
<keyword evidence="3 4" id="KW-0443">Lipid metabolism</keyword>
<evidence type="ECO:0000256" key="2">
    <source>
        <dbReference type="ARBA" id="ARBA00022963"/>
    </source>
</evidence>
<feature type="active site" description="Nucleophile" evidence="4">
    <location>
        <position position="38"/>
    </location>
</feature>
<evidence type="ECO:0000313" key="7">
    <source>
        <dbReference type="Proteomes" id="UP000245778"/>
    </source>
</evidence>
<dbReference type="OrthoDB" id="9802424at2"/>
<organism evidence="6 7">
    <name type="scientific">Intestinimonas butyriciproducens</name>
    <dbReference type="NCBI Taxonomy" id="1297617"/>
    <lineage>
        <taxon>Bacteria</taxon>
        <taxon>Bacillati</taxon>
        <taxon>Bacillota</taxon>
        <taxon>Clostridia</taxon>
        <taxon>Eubacteriales</taxon>
        <taxon>Intestinimonas</taxon>
    </lineage>
</organism>
<accession>A0A2U1BIH8</accession>
<dbReference type="RefSeq" id="WP_116722339.1">
    <property type="nucleotide sequence ID" value="NZ_CP011524.1"/>
</dbReference>
<dbReference type="InterPro" id="IPR002641">
    <property type="entry name" value="PNPLA_dom"/>
</dbReference>
<evidence type="ECO:0000256" key="1">
    <source>
        <dbReference type="ARBA" id="ARBA00022801"/>
    </source>
</evidence>
<feature type="short sequence motif" description="GXSXG" evidence="4">
    <location>
        <begin position="36"/>
        <end position="40"/>
    </location>
</feature>
<protein>
    <submittedName>
        <fullName evidence="6">Putative patatin/cPLA2 family phospholipase</fullName>
    </submittedName>
</protein>
<dbReference type="AlphaFoldDB" id="A0A2U1BIH8"/>
<name>A0A2U1BIH8_9FIRM</name>
<dbReference type="InterPro" id="IPR050301">
    <property type="entry name" value="NTE"/>
</dbReference>